<protein>
    <recommendedName>
        <fullName evidence="4">Transmembrane protein</fullName>
    </recommendedName>
</protein>
<keyword evidence="1" id="KW-1133">Transmembrane helix</keyword>
<evidence type="ECO:0000313" key="2">
    <source>
        <dbReference type="EMBL" id="KAF2690609.1"/>
    </source>
</evidence>
<feature type="transmembrane region" description="Helical" evidence="1">
    <location>
        <begin position="33"/>
        <end position="60"/>
    </location>
</feature>
<evidence type="ECO:0008006" key="4">
    <source>
        <dbReference type="Google" id="ProtNLM"/>
    </source>
</evidence>
<proteinExistence type="predicted"/>
<accession>A0A6G1JKC8</accession>
<keyword evidence="1" id="KW-0472">Membrane</keyword>
<keyword evidence="1" id="KW-0812">Transmembrane</keyword>
<dbReference type="AlphaFoldDB" id="A0A6G1JKC8"/>
<sequence length="96" mass="10704">MRSLRGVACCFPSFVSATRKCNLRLRLYKARFFAFFVYLGLVALEWGEVGVRIVLVLMVIQKLKCLVRGLWGGVDGRGGRMCGGMWNRVRGGKSTG</sequence>
<organism evidence="2 3">
    <name type="scientific">Lentithecium fluviatile CBS 122367</name>
    <dbReference type="NCBI Taxonomy" id="1168545"/>
    <lineage>
        <taxon>Eukaryota</taxon>
        <taxon>Fungi</taxon>
        <taxon>Dikarya</taxon>
        <taxon>Ascomycota</taxon>
        <taxon>Pezizomycotina</taxon>
        <taxon>Dothideomycetes</taxon>
        <taxon>Pleosporomycetidae</taxon>
        <taxon>Pleosporales</taxon>
        <taxon>Massarineae</taxon>
        <taxon>Lentitheciaceae</taxon>
        <taxon>Lentithecium</taxon>
    </lineage>
</organism>
<dbReference type="EMBL" id="MU005570">
    <property type="protein sequence ID" value="KAF2690609.1"/>
    <property type="molecule type" value="Genomic_DNA"/>
</dbReference>
<reference evidence="2" key="1">
    <citation type="journal article" date="2020" name="Stud. Mycol.">
        <title>101 Dothideomycetes genomes: a test case for predicting lifestyles and emergence of pathogens.</title>
        <authorList>
            <person name="Haridas S."/>
            <person name="Albert R."/>
            <person name="Binder M."/>
            <person name="Bloem J."/>
            <person name="Labutti K."/>
            <person name="Salamov A."/>
            <person name="Andreopoulos B."/>
            <person name="Baker S."/>
            <person name="Barry K."/>
            <person name="Bills G."/>
            <person name="Bluhm B."/>
            <person name="Cannon C."/>
            <person name="Castanera R."/>
            <person name="Culley D."/>
            <person name="Daum C."/>
            <person name="Ezra D."/>
            <person name="Gonzalez J."/>
            <person name="Henrissat B."/>
            <person name="Kuo A."/>
            <person name="Liang C."/>
            <person name="Lipzen A."/>
            <person name="Lutzoni F."/>
            <person name="Magnuson J."/>
            <person name="Mondo S."/>
            <person name="Nolan M."/>
            <person name="Ohm R."/>
            <person name="Pangilinan J."/>
            <person name="Park H.-J."/>
            <person name="Ramirez L."/>
            <person name="Alfaro M."/>
            <person name="Sun H."/>
            <person name="Tritt A."/>
            <person name="Yoshinaga Y."/>
            <person name="Zwiers L.-H."/>
            <person name="Turgeon B."/>
            <person name="Goodwin S."/>
            <person name="Spatafora J."/>
            <person name="Crous P."/>
            <person name="Grigoriev I."/>
        </authorList>
    </citation>
    <scope>NUCLEOTIDE SEQUENCE</scope>
    <source>
        <strain evidence="2">CBS 122367</strain>
    </source>
</reference>
<evidence type="ECO:0000313" key="3">
    <source>
        <dbReference type="Proteomes" id="UP000799291"/>
    </source>
</evidence>
<evidence type="ECO:0000256" key="1">
    <source>
        <dbReference type="SAM" id="Phobius"/>
    </source>
</evidence>
<dbReference type="Proteomes" id="UP000799291">
    <property type="component" value="Unassembled WGS sequence"/>
</dbReference>
<gene>
    <name evidence="2" type="ORF">K458DRAFT_60957</name>
</gene>
<name>A0A6G1JKC8_9PLEO</name>
<keyword evidence="3" id="KW-1185">Reference proteome</keyword>